<feature type="domain" description="C2" evidence="4">
    <location>
        <begin position="1616"/>
        <end position="1740"/>
    </location>
</feature>
<dbReference type="SUPFAM" id="SSF47473">
    <property type="entry name" value="EF-hand"/>
    <property type="match status" value="1"/>
</dbReference>
<dbReference type="Gene3D" id="1.10.150.50">
    <property type="entry name" value="Transcription Factor, Ets-1"/>
    <property type="match status" value="1"/>
</dbReference>
<dbReference type="SMART" id="SM00454">
    <property type="entry name" value="SAM"/>
    <property type="match status" value="1"/>
</dbReference>
<evidence type="ECO:0000259" key="6">
    <source>
        <dbReference type="PROSITE" id="PS50222"/>
    </source>
</evidence>
<feature type="domain" description="C2" evidence="4">
    <location>
        <begin position="1215"/>
        <end position="1328"/>
    </location>
</feature>
<feature type="compositionally biased region" description="Basic and acidic residues" evidence="3">
    <location>
        <begin position="1120"/>
        <end position="1132"/>
    </location>
</feature>
<feature type="region of interest" description="Disordered" evidence="3">
    <location>
        <begin position="603"/>
        <end position="647"/>
    </location>
</feature>
<evidence type="ECO:0000313" key="7">
    <source>
        <dbReference type="EMBL" id="KAL1522609.1"/>
    </source>
</evidence>
<feature type="region of interest" description="Disordered" evidence="3">
    <location>
        <begin position="684"/>
        <end position="734"/>
    </location>
</feature>
<dbReference type="CDD" id="cd00030">
    <property type="entry name" value="C2"/>
    <property type="match status" value="2"/>
</dbReference>
<evidence type="ECO:0000256" key="2">
    <source>
        <dbReference type="ARBA" id="ARBA00022837"/>
    </source>
</evidence>
<dbReference type="PROSITE" id="PS50105">
    <property type="entry name" value="SAM_DOMAIN"/>
    <property type="match status" value="1"/>
</dbReference>
<evidence type="ECO:0000256" key="1">
    <source>
        <dbReference type="ARBA" id="ARBA00022723"/>
    </source>
</evidence>
<feature type="domain" description="SAM" evidence="5">
    <location>
        <begin position="743"/>
        <end position="807"/>
    </location>
</feature>
<dbReference type="PROSITE" id="PS50222">
    <property type="entry name" value="EF_HAND_2"/>
    <property type="match status" value="1"/>
</dbReference>
<reference evidence="7 8" key="1">
    <citation type="journal article" date="2024" name="Science">
        <title>Giant polyketide synthase enzymes in the biosynthesis of giant marine polyether toxins.</title>
        <authorList>
            <person name="Fallon T.R."/>
            <person name="Shende V.V."/>
            <person name="Wierzbicki I.H."/>
            <person name="Pendleton A.L."/>
            <person name="Watervoot N.F."/>
            <person name="Auber R.P."/>
            <person name="Gonzalez D.J."/>
            <person name="Wisecaver J.H."/>
            <person name="Moore B.S."/>
        </authorList>
    </citation>
    <scope>NUCLEOTIDE SEQUENCE [LARGE SCALE GENOMIC DNA]</scope>
    <source>
        <strain evidence="7 8">12B1</strain>
    </source>
</reference>
<feature type="region of interest" description="Disordered" evidence="3">
    <location>
        <begin position="1120"/>
        <end position="1159"/>
    </location>
</feature>
<dbReference type="InterPro" id="IPR013761">
    <property type="entry name" value="SAM/pointed_sf"/>
</dbReference>
<dbReference type="InterPro" id="IPR035892">
    <property type="entry name" value="C2_domain_sf"/>
</dbReference>
<keyword evidence="2" id="KW-0106">Calcium</keyword>
<dbReference type="PANTHER" id="PTHR45911:SF4">
    <property type="entry name" value="MULTIPLE C2 AND TRANSMEMBRANE DOMAIN-CONTAINING PROTEIN"/>
    <property type="match status" value="1"/>
</dbReference>
<gene>
    <name evidence="7" type="ORF">AB1Y20_017592</name>
</gene>
<dbReference type="Pfam" id="PF00536">
    <property type="entry name" value="SAM_1"/>
    <property type="match status" value="1"/>
</dbReference>
<dbReference type="SMART" id="SM00239">
    <property type="entry name" value="C2"/>
    <property type="match status" value="4"/>
</dbReference>
<dbReference type="Proteomes" id="UP001515480">
    <property type="component" value="Unassembled WGS sequence"/>
</dbReference>
<dbReference type="PROSITE" id="PS00018">
    <property type="entry name" value="EF_HAND_1"/>
    <property type="match status" value="1"/>
</dbReference>
<feature type="compositionally biased region" description="Low complexity" evidence="3">
    <location>
        <begin position="710"/>
        <end position="725"/>
    </location>
</feature>
<sequence>MPPAWRKAVRPPGAWQPGTRLYDDSVRSLLDVASVRDLLESEEVLDVEERWCPTRWLMKAVWEAVHASNAPVGQLVSGLRSSWDNEAFVMDLYRKLTADFTSSAEELSGAGERAHGRCARSYVFSSQLRHWLHEIPNFVSLPSGWQPPAMSPVPTSAHAGLAAHATSIGLARRPGGAKPYEACASAGGYATSAREYAQPCSFAAEYGSRGGEACRSPGCGRAAASRGVDGVAVRGRPSHGSLEPPRPPPTVPHARVFPERARRVASPRHALGELYGEQHGLYFIAQMAEGLRKKMHDDFLRPADLFRMWDRDEDGLISVDEMIHGVALLGLAPDDEHKPYLRAALELEVHAVTGSRKGGIDLSMLAAWLDPHSSFRRKQPEDIGGPAIAHTPPFGTSARGEIGQHSGDPWRDSLRGGGEVEGKWTTWHESRGGGAQPVWHGGSSRGVGTISLEVHYFVPCQSLQRDESIGWLQVETDLLGLCTPPLVTSPARKEVGLQVEWYAQQLVDIMPGGEAWGLLGEVLTSGIPHESEVRLFLVESHAGIYLGAATINLSELLHKGEDIRRSMLSVYAVSTAQRGKLLGQLCISLGALHTLARAAADAAQPVARRRAASPPAVRRTRSAQPTTPPRVRAASPARGEPRTPRVHFSYDAAALEATRRSDWHEAEALGRTWAHSPCHSFAEVEPQAMGSTHPPRNAAATPERRRMPLRAIPRPVSPARRASPSRGRRAPRDGWSVEEWGEEEARRVQEWLRDEGLSDCADHFRQAAIDGVALLELAPSSIEERLGLHDEDAQMRVCAALSPLKRGVRPQPWHENVEVDKRVKSKAKRSSKDDTELGGDNGWQALNTISTGSQPAGELEVLLGGVVNLPAGAGAAYAIMHLGGRKAESTVLQATAASSPSEWQSIRLPVDSPVALRGSVSVEVICWLPKAGERSIGKVLVPLPDVREFGYLSGNFPLVTGDRRQPARRETESALQMELRWQPAPDWNPSRWHPAGAAWTANAAAPPGPGPYGHAQWLGAGKFVPTNSPSFGRSAATIGESLRSREEAAGPILPYMTASPHHPHMPYGWGSNGWSRPHGDLSPQSLHEVKLDMAALDKQLRERHPDLDFTPWRFRLEKSTEDKGNEKSDRRYNNKGTKPLAKASNVRKPNLPIADEPSEKDKECMRLLKLMEQTLLLDEQRRGAGHSRFASRDASKPEQPFQGVRAAVFNVKICQARRPHQSCHGGMSGPARNRLPQARGLAAKDSGGTSDPYCEVFAEGRCWRTSTKPRQLQPRWDEEMTVEVSSPESLLHFILFDWNRFGEHTFMGELIIPVCELPCNGDEVTEWYELEQPQSIAQGVSGELQLSLKVTEVNEPWEVSDMPIRELPLPLATALSEHRSKKNHGLIDGSSIKISSVSRPGTLRLRVVEANDLMAMDSPRGTSSATSDPFVEVFLEDSYWRTTTVKKSCNPVWPDAAQIIPVSSLESLLHIVVFDHDVLSSNDYLGEVVMSLEHLTDGEMHDEWFKVQAPPSYNDSGIKGHLRLEMQLMGFEDAGNQASEAQEPATPAYLSSFKSSSFHSSKKLLADSPTSITKKASMMAVSASALSSSKESYRDFEKRMAANRERPFSESVRMFGDGAPARKEIASIPTSNRVASLELRIIGGVGLASRDSNGQSDPYCEAYVWCPGDQSCSHVWRTSTKLKTLNPKWNESQTVHLTSMDAMLHLIAFDWDKFGADDFLGEVPINLRDFADGKRHSLQLELLQLDQGSSKDPVTGYLEVELKLTDLR</sequence>
<dbReference type="CDD" id="cd09487">
    <property type="entry name" value="SAM_superfamily"/>
    <property type="match status" value="1"/>
</dbReference>
<accession>A0AB34JPR9</accession>
<proteinExistence type="predicted"/>
<evidence type="ECO:0000259" key="4">
    <source>
        <dbReference type="PROSITE" id="PS50004"/>
    </source>
</evidence>
<dbReference type="PANTHER" id="PTHR45911">
    <property type="entry name" value="C2 DOMAIN-CONTAINING PROTEIN"/>
    <property type="match status" value="1"/>
</dbReference>
<dbReference type="InterPro" id="IPR000008">
    <property type="entry name" value="C2_dom"/>
</dbReference>
<dbReference type="GO" id="GO:0016020">
    <property type="term" value="C:membrane"/>
    <property type="evidence" value="ECO:0007669"/>
    <property type="project" value="TreeGrafter"/>
</dbReference>
<keyword evidence="1" id="KW-0479">Metal-binding</keyword>
<dbReference type="InterPro" id="IPR002048">
    <property type="entry name" value="EF_hand_dom"/>
</dbReference>
<dbReference type="Gene3D" id="2.60.40.150">
    <property type="entry name" value="C2 domain"/>
    <property type="match status" value="4"/>
</dbReference>
<dbReference type="GO" id="GO:0005509">
    <property type="term" value="F:calcium ion binding"/>
    <property type="evidence" value="ECO:0007669"/>
    <property type="project" value="InterPro"/>
</dbReference>
<dbReference type="InterPro" id="IPR011992">
    <property type="entry name" value="EF-hand-dom_pair"/>
</dbReference>
<dbReference type="SUPFAM" id="SSF47769">
    <property type="entry name" value="SAM/Pointed domain"/>
    <property type="match status" value="1"/>
</dbReference>
<organism evidence="7 8">
    <name type="scientific">Prymnesium parvum</name>
    <name type="common">Toxic golden alga</name>
    <dbReference type="NCBI Taxonomy" id="97485"/>
    <lineage>
        <taxon>Eukaryota</taxon>
        <taxon>Haptista</taxon>
        <taxon>Haptophyta</taxon>
        <taxon>Prymnesiophyceae</taxon>
        <taxon>Prymnesiales</taxon>
        <taxon>Prymnesiaceae</taxon>
        <taxon>Prymnesium</taxon>
    </lineage>
</organism>
<keyword evidence="8" id="KW-1185">Reference proteome</keyword>
<name>A0AB34JPR9_PRYPA</name>
<feature type="region of interest" description="Disordered" evidence="3">
    <location>
        <begin position="391"/>
        <end position="418"/>
    </location>
</feature>
<feature type="domain" description="EF-hand" evidence="6">
    <location>
        <begin position="297"/>
        <end position="332"/>
    </location>
</feature>
<dbReference type="SUPFAM" id="SSF49562">
    <property type="entry name" value="C2 domain (Calcium/lipid-binding domain, CaLB)"/>
    <property type="match status" value="3"/>
</dbReference>
<dbReference type="EMBL" id="JBGBPQ010000006">
    <property type="protein sequence ID" value="KAL1522609.1"/>
    <property type="molecule type" value="Genomic_DNA"/>
</dbReference>
<dbReference type="InterPro" id="IPR001660">
    <property type="entry name" value="SAM"/>
</dbReference>
<evidence type="ECO:0000256" key="3">
    <source>
        <dbReference type="SAM" id="MobiDB-lite"/>
    </source>
</evidence>
<feature type="compositionally biased region" description="Basic and acidic residues" evidence="3">
    <location>
        <begin position="408"/>
        <end position="418"/>
    </location>
</feature>
<evidence type="ECO:0000313" key="8">
    <source>
        <dbReference type="Proteomes" id="UP001515480"/>
    </source>
</evidence>
<feature type="domain" description="C2" evidence="4">
    <location>
        <begin position="1383"/>
        <end position="1505"/>
    </location>
</feature>
<protein>
    <submittedName>
        <fullName evidence="7">Uncharacterized protein</fullName>
    </submittedName>
</protein>
<dbReference type="InterPro" id="IPR018247">
    <property type="entry name" value="EF_Hand_1_Ca_BS"/>
</dbReference>
<dbReference type="Pfam" id="PF00168">
    <property type="entry name" value="C2"/>
    <property type="match status" value="3"/>
</dbReference>
<dbReference type="PROSITE" id="PS50004">
    <property type="entry name" value="C2"/>
    <property type="match status" value="3"/>
</dbReference>
<feature type="compositionally biased region" description="Low complexity" evidence="3">
    <location>
        <begin position="603"/>
        <end position="617"/>
    </location>
</feature>
<evidence type="ECO:0000259" key="5">
    <source>
        <dbReference type="PROSITE" id="PS50105"/>
    </source>
</evidence>
<comment type="caution">
    <text evidence="7">The sequence shown here is derived from an EMBL/GenBank/DDBJ whole genome shotgun (WGS) entry which is preliminary data.</text>
</comment>
<dbReference type="Gene3D" id="1.10.238.10">
    <property type="entry name" value="EF-hand"/>
    <property type="match status" value="1"/>
</dbReference>
<feature type="region of interest" description="Disordered" evidence="3">
    <location>
        <begin position="820"/>
        <end position="843"/>
    </location>
</feature>